<dbReference type="GO" id="GO:0000723">
    <property type="term" value="P:telomere maintenance"/>
    <property type="evidence" value="ECO:0007669"/>
    <property type="project" value="InterPro"/>
</dbReference>
<evidence type="ECO:0000259" key="3">
    <source>
        <dbReference type="Pfam" id="PF05970"/>
    </source>
</evidence>
<sequence length="284" mass="32328">MSHKRAIEALDRSLQDIRGNRILMGGLVVLLAGDFRQMLPVIEVQLFNDQKSGLFAQTLLEVGEGRMPTDTNGQITFDGLFNNVVSSEDNLINEVFPSLQENLANEKLLCERTIMAPKNELVGKINQRILEQVLEILNFLNLSRVRFHKLELKVGVPVILMHNLDEPRLCNGTRLCITELRRHIVQATILLEGTKERRQLMNIVSLKKTILRLIVFARKAVDGSLVINKINDGGNTEHRKPRYPKRQRTMWLRPSSAFIQQRTSVKGPKSKHEHIHDPITGGQL</sequence>
<proteinExistence type="inferred from homology"/>
<evidence type="ECO:0000259" key="4">
    <source>
        <dbReference type="Pfam" id="PF21530"/>
    </source>
</evidence>
<keyword evidence="1" id="KW-0234">DNA repair</keyword>
<reference evidence="5 6" key="1">
    <citation type="journal article" date="2019" name="Commun. Biol.">
        <title>The bagworm genome reveals a unique fibroin gene that provides high tensile strength.</title>
        <authorList>
            <person name="Kono N."/>
            <person name="Nakamura H."/>
            <person name="Ohtoshi R."/>
            <person name="Tomita M."/>
            <person name="Numata K."/>
            <person name="Arakawa K."/>
        </authorList>
    </citation>
    <scope>NUCLEOTIDE SEQUENCE [LARGE SCALE GENOMIC DNA]</scope>
</reference>
<dbReference type="STRING" id="151549.A0A4C1WXY3"/>
<feature type="domain" description="DNA helicase Pif1-like DEAD-box helicase" evidence="3">
    <location>
        <begin position="1"/>
        <end position="43"/>
    </location>
</feature>
<gene>
    <name evidence="5" type="ORF">EVAR_11638_1</name>
</gene>
<dbReference type="AlphaFoldDB" id="A0A4C1WXY3"/>
<dbReference type="OrthoDB" id="272985at2759"/>
<dbReference type="InterPro" id="IPR049163">
    <property type="entry name" value="Pif1-like_2B_dom"/>
</dbReference>
<organism evidence="5 6">
    <name type="scientific">Eumeta variegata</name>
    <name type="common">Bagworm moth</name>
    <name type="synonym">Eumeta japonica</name>
    <dbReference type="NCBI Taxonomy" id="151549"/>
    <lineage>
        <taxon>Eukaryota</taxon>
        <taxon>Metazoa</taxon>
        <taxon>Ecdysozoa</taxon>
        <taxon>Arthropoda</taxon>
        <taxon>Hexapoda</taxon>
        <taxon>Insecta</taxon>
        <taxon>Pterygota</taxon>
        <taxon>Neoptera</taxon>
        <taxon>Endopterygota</taxon>
        <taxon>Lepidoptera</taxon>
        <taxon>Glossata</taxon>
        <taxon>Ditrysia</taxon>
        <taxon>Tineoidea</taxon>
        <taxon>Psychidae</taxon>
        <taxon>Oiketicinae</taxon>
        <taxon>Eumeta</taxon>
    </lineage>
</organism>
<dbReference type="Proteomes" id="UP000299102">
    <property type="component" value="Unassembled WGS sequence"/>
</dbReference>
<dbReference type="GO" id="GO:0006310">
    <property type="term" value="P:DNA recombination"/>
    <property type="evidence" value="ECO:0007669"/>
    <property type="project" value="UniProtKB-KW"/>
</dbReference>
<keyword evidence="1" id="KW-0067">ATP-binding</keyword>
<dbReference type="InterPro" id="IPR010285">
    <property type="entry name" value="DNA_helicase_pif1-like_DEAD"/>
</dbReference>
<dbReference type="GO" id="GO:0016887">
    <property type="term" value="F:ATP hydrolysis activity"/>
    <property type="evidence" value="ECO:0007669"/>
    <property type="project" value="RHEA"/>
</dbReference>
<dbReference type="GO" id="GO:0006281">
    <property type="term" value="P:DNA repair"/>
    <property type="evidence" value="ECO:0007669"/>
    <property type="project" value="UniProtKB-KW"/>
</dbReference>
<comment type="similarity">
    <text evidence="1">Belongs to the helicase family.</text>
</comment>
<feature type="region of interest" description="Disordered" evidence="2">
    <location>
        <begin position="262"/>
        <end position="284"/>
    </location>
</feature>
<dbReference type="PANTHER" id="PTHR10492:SF57">
    <property type="entry name" value="ATP-DEPENDENT DNA HELICASE"/>
    <property type="match status" value="1"/>
</dbReference>
<accession>A0A4C1WXY3</accession>
<dbReference type="GO" id="GO:0005524">
    <property type="term" value="F:ATP binding"/>
    <property type="evidence" value="ECO:0007669"/>
    <property type="project" value="UniProtKB-KW"/>
</dbReference>
<keyword evidence="1" id="KW-0378">Hydrolase</keyword>
<dbReference type="PANTHER" id="PTHR10492">
    <property type="match status" value="1"/>
</dbReference>
<name>A0A4C1WXY3_EUMVA</name>
<dbReference type="Pfam" id="PF21530">
    <property type="entry name" value="Pif1_2B_dom"/>
    <property type="match status" value="1"/>
</dbReference>
<protein>
    <recommendedName>
        <fullName evidence="1">ATP-dependent DNA helicase</fullName>
        <ecNumber evidence="1">5.6.2.3</ecNumber>
    </recommendedName>
</protein>
<dbReference type="EC" id="5.6.2.3" evidence="1"/>
<comment type="catalytic activity">
    <reaction evidence="1">
        <text>ATP + H2O = ADP + phosphate + H(+)</text>
        <dbReference type="Rhea" id="RHEA:13065"/>
        <dbReference type="ChEBI" id="CHEBI:15377"/>
        <dbReference type="ChEBI" id="CHEBI:15378"/>
        <dbReference type="ChEBI" id="CHEBI:30616"/>
        <dbReference type="ChEBI" id="CHEBI:43474"/>
        <dbReference type="ChEBI" id="CHEBI:456216"/>
        <dbReference type="EC" id="5.6.2.3"/>
    </reaction>
</comment>
<keyword evidence="1" id="KW-0233">DNA recombination</keyword>
<dbReference type="EMBL" id="BGZK01000656">
    <property type="protein sequence ID" value="GBP54885.1"/>
    <property type="molecule type" value="Genomic_DNA"/>
</dbReference>
<evidence type="ECO:0000256" key="2">
    <source>
        <dbReference type="SAM" id="MobiDB-lite"/>
    </source>
</evidence>
<evidence type="ECO:0000313" key="5">
    <source>
        <dbReference type="EMBL" id="GBP54885.1"/>
    </source>
</evidence>
<evidence type="ECO:0000256" key="1">
    <source>
        <dbReference type="RuleBase" id="RU363044"/>
    </source>
</evidence>
<dbReference type="SUPFAM" id="SSF52540">
    <property type="entry name" value="P-loop containing nucleoside triphosphate hydrolases"/>
    <property type="match status" value="1"/>
</dbReference>
<comment type="caution">
    <text evidence="5">The sequence shown here is derived from an EMBL/GenBank/DDBJ whole genome shotgun (WGS) entry which is preliminary data.</text>
</comment>
<keyword evidence="1" id="KW-0227">DNA damage</keyword>
<dbReference type="InterPro" id="IPR027417">
    <property type="entry name" value="P-loop_NTPase"/>
</dbReference>
<evidence type="ECO:0000313" key="6">
    <source>
        <dbReference type="Proteomes" id="UP000299102"/>
    </source>
</evidence>
<feature type="domain" description="DNA helicase Pif1-like 2B" evidence="4">
    <location>
        <begin position="135"/>
        <end position="180"/>
    </location>
</feature>
<keyword evidence="6" id="KW-1185">Reference proteome</keyword>
<keyword evidence="1" id="KW-0547">Nucleotide-binding</keyword>
<keyword evidence="1" id="KW-0347">Helicase</keyword>
<dbReference type="GO" id="GO:0043139">
    <property type="term" value="F:5'-3' DNA helicase activity"/>
    <property type="evidence" value="ECO:0007669"/>
    <property type="project" value="UniProtKB-EC"/>
</dbReference>
<dbReference type="Pfam" id="PF05970">
    <property type="entry name" value="PIF1"/>
    <property type="match status" value="1"/>
</dbReference>
<comment type="cofactor">
    <cofactor evidence="1">
        <name>Mg(2+)</name>
        <dbReference type="ChEBI" id="CHEBI:18420"/>
    </cofactor>
</comment>